<dbReference type="PANTHER" id="PTHR43016:SF16">
    <property type="entry name" value="METALLOPROTEASE, PUTATIVE (AFU_ORTHOLOGUE AFUA_4G07610)-RELATED"/>
    <property type="match status" value="1"/>
</dbReference>
<evidence type="ECO:0000259" key="3">
    <source>
        <dbReference type="Pfam" id="PF05193"/>
    </source>
</evidence>
<evidence type="ECO:0000313" key="4">
    <source>
        <dbReference type="EMBL" id="KAF9452687.1"/>
    </source>
</evidence>
<dbReference type="Pfam" id="PF00675">
    <property type="entry name" value="Peptidase_M16"/>
    <property type="match status" value="1"/>
</dbReference>
<name>A0A9P5XJM5_9AGAR</name>
<proteinExistence type="predicted"/>
<dbReference type="FunFam" id="3.30.830.10:FF:000031">
    <property type="entry name" value="Putative zinc metalloprotease"/>
    <property type="match status" value="1"/>
</dbReference>
<dbReference type="PANTHER" id="PTHR43016">
    <property type="entry name" value="PRESEQUENCE PROTEASE"/>
    <property type="match status" value="1"/>
</dbReference>
<feature type="compositionally biased region" description="Acidic residues" evidence="1">
    <location>
        <begin position="1031"/>
        <end position="1040"/>
    </location>
</feature>
<dbReference type="InterPro" id="IPR007863">
    <property type="entry name" value="Peptidase_M16_C"/>
</dbReference>
<dbReference type="EMBL" id="MU151069">
    <property type="protein sequence ID" value="KAF9452687.1"/>
    <property type="molecule type" value="Genomic_DNA"/>
</dbReference>
<dbReference type="InterPro" id="IPR011765">
    <property type="entry name" value="Pept_M16_N"/>
</dbReference>
<feature type="domain" description="Peptidase M16 N-terminal" evidence="2">
    <location>
        <begin position="61"/>
        <end position="143"/>
    </location>
</feature>
<feature type="region of interest" description="Disordered" evidence="1">
    <location>
        <begin position="1029"/>
        <end position="1055"/>
    </location>
</feature>
<evidence type="ECO:0000256" key="1">
    <source>
        <dbReference type="SAM" id="MobiDB-lite"/>
    </source>
</evidence>
<evidence type="ECO:0000259" key="2">
    <source>
        <dbReference type="Pfam" id="PF00675"/>
    </source>
</evidence>
<organism evidence="4 5">
    <name type="scientific">Macrolepiota fuliginosa MF-IS2</name>
    <dbReference type="NCBI Taxonomy" id="1400762"/>
    <lineage>
        <taxon>Eukaryota</taxon>
        <taxon>Fungi</taxon>
        <taxon>Dikarya</taxon>
        <taxon>Basidiomycota</taxon>
        <taxon>Agaricomycotina</taxon>
        <taxon>Agaricomycetes</taxon>
        <taxon>Agaricomycetidae</taxon>
        <taxon>Agaricales</taxon>
        <taxon>Agaricineae</taxon>
        <taxon>Agaricaceae</taxon>
        <taxon>Macrolepiota</taxon>
    </lineage>
</organism>
<protein>
    <recommendedName>
        <fullName evidence="6">Mitochondrial presequence protease</fullName>
    </recommendedName>
</protein>
<reference evidence="4" key="1">
    <citation type="submission" date="2020-11" db="EMBL/GenBank/DDBJ databases">
        <authorList>
            <consortium name="DOE Joint Genome Institute"/>
            <person name="Ahrendt S."/>
            <person name="Riley R."/>
            <person name="Andreopoulos W."/>
            <person name="Labutti K."/>
            <person name="Pangilinan J."/>
            <person name="Ruiz-Duenas F.J."/>
            <person name="Barrasa J.M."/>
            <person name="Sanchez-Garcia M."/>
            <person name="Camarero S."/>
            <person name="Miyauchi S."/>
            <person name="Serrano A."/>
            <person name="Linde D."/>
            <person name="Babiker R."/>
            <person name="Drula E."/>
            <person name="Ayuso-Fernandez I."/>
            <person name="Pacheco R."/>
            <person name="Padilla G."/>
            <person name="Ferreira P."/>
            <person name="Barriuso J."/>
            <person name="Kellner H."/>
            <person name="Castanera R."/>
            <person name="Alfaro M."/>
            <person name="Ramirez L."/>
            <person name="Pisabarro A.G."/>
            <person name="Kuo A."/>
            <person name="Tritt A."/>
            <person name="Lipzen A."/>
            <person name="He G."/>
            <person name="Yan M."/>
            <person name="Ng V."/>
            <person name="Cullen D."/>
            <person name="Martin F."/>
            <person name="Rosso M.-N."/>
            <person name="Henrissat B."/>
            <person name="Hibbett D."/>
            <person name="Martinez A.T."/>
            <person name="Grigoriev I.V."/>
        </authorList>
    </citation>
    <scope>NUCLEOTIDE SEQUENCE</scope>
    <source>
        <strain evidence="4">MF-IS2</strain>
    </source>
</reference>
<dbReference type="GO" id="GO:0046872">
    <property type="term" value="F:metal ion binding"/>
    <property type="evidence" value="ECO:0007669"/>
    <property type="project" value="InterPro"/>
</dbReference>
<dbReference type="Gene3D" id="3.30.830.10">
    <property type="entry name" value="Metalloenzyme, LuxS/M16 peptidase-like"/>
    <property type="match status" value="4"/>
</dbReference>
<comment type="caution">
    <text evidence="4">The sequence shown here is derived from an EMBL/GenBank/DDBJ whole genome shotgun (WGS) entry which is preliminary data.</text>
</comment>
<keyword evidence="5" id="KW-1185">Reference proteome</keyword>
<dbReference type="InterPro" id="IPR011249">
    <property type="entry name" value="Metalloenz_LuxS/M16"/>
</dbReference>
<dbReference type="FunFam" id="3.30.830.10:FF:000015">
    <property type="entry name" value="Putative zinc metalloprotease"/>
    <property type="match status" value="1"/>
</dbReference>
<dbReference type="Pfam" id="PF05193">
    <property type="entry name" value="Peptidase_M16_C"/>
    <property type="match status" value="1"/>
</dbReference>
<feature type="domain" description="Peptidase M16 C-terminal" evidence="3">
    <location>
        <begin position="200"/>
        <end position="396"/>
    </location>
</feature>
<evidence type="ECO:0008006" key="6">
    <source>
        <dbReference type="Google" id="ProtNLM"/>
    </source>
</evidence>
<dbReference type="OrthoDB" id="4953at2759"/>
<dbReference type="SUPFAM" id="SSF63411">
    <property type="entry name" value="LuxS/MPP-like metallohydrolase"/>
    <property type="match status" value="4"/>
</dbReference>
<dbReference type="AlphaFoldDB" id="A0A9P5XJM5"/>
<accession>A0A9P5XJM5</accession>
<gene>
    <name evidence="4" type="ORF">P691DRAFT_660334</name>
</gene>
<evidence type="ECO:0000313" key="5">
    <source>
        <dbReference type="Proteomes" id="UP000807342"/>
    </source>
</evidence>
<dbReference type="Proteomes" id="UP000807342">
    <property type="component" value="Unassembled WGS sequence"/>
</dbReference>
<sequence length="1055" mass="116929">MSNATESHSGFDLVRRVKLDYTDVVVSKWRSRRTGLTVVHMDYEAPIVNGYFVIATEIFDDSGCPHTLEHLVFMGSEKYPHKGVLDLLANRGFSNGTNAWTDTDHTAYTISTAGEQGFLQLLPIYVDHILYPTITKAAFVTEVHHINGQGQNSGVVYSEMQGRENTSGDLMSLRLQQMSDPPGSAYRSETGGLMEALRRLTPEQIRQYHSTYYAPHNLSLIVTGKLSSGTESLLDVIEEHVEPSIIAHGQDKGPRPPGWKRPFLETPSANRIPVSKPVKETVEFPEQDESVGELVMSFLGPAPDRHLERKALDILGTYLTSSATAPLTKEYVETDSPLCTYIYFGEDIRATRISLPVYIGSVPTEHLNDFSDRFRKSLQRIIEDGIDMSRMQMVINRDERQLRSKLESAKGDTFSGAVISDFLYGAADGSDLKAAMDDINQYAELRTWESKCWTDLLRSYYVDPPAIVVIGKPSAELAGRLEREEKDRIAKQVETLGPEGLEKAAALLESSKAEHDKPIPKEILTSFPVPDVKSISWIPVQSVQELGLGRKPLGAGSANSEPPELSKLIETDGSPLPFFVEYDNVKSDFVAIHGCFSLNKIPNSLRPYLWTYLTSFFSLPVNRQSGETLSHEQVVNQLDDETVSYDVNFGVAGAFSETLVINIKVETSAYEKAVAWLRDLVYGSVFTKDRLQINIAKIQQNIPELKRDGNNVLSSLWTETVYGDSNTARANNILTQMDFMPTLAEQLSQNPDKVIATFEEIRKHITNPSGVRFSVTGNVLQLKAPRSTWGKYFHDVLPASPLAPVPLTRDTLSQLGKNPVKTATVMKLPTIESSYVMHSTKAISGFDHQEYPAIRVTMEVLNATESYLWRYIRGSGLAYGAYVSLDIEAGLLSFSLYRSSNSMAGFEEAAKVVKGLVDGSVELDQTVIDSAKSSMVYGVTKRISTPGRAAMVSFINQALKGVPKDYDVELLKKYQDVTKEDILQTLKKYFLPLFDPSTSVAIVVTAPSKAEEIGTGLQSLGFEVTQRELAVDPEDLEEGSESSNDSDSNNDDSQK</sequence>